<dbReference type="Pfam" id="PF06990">
    <property type="entry name" value="Gal-3-0_sulfotr"/>
    <property type="match status" value="1"/>
</dbReference>
<protein>
    <recommendedName>
        <fullName evidence="12">GAL3ST1</fullName>
    </recommendedName>
</protein>
<dbReference type="PANTHER" id="PTHR14647:SF87">
    <property type="entry name" value="PUTATIVE-RELATED"/>
    <property type="match status" value="1"/>
</dbReference>
<sequence length="234" mass="28221">MYTILSRFALDRKLDIITPDRPVYLLLNSPGKKGKVWKIGPKNHSKGDVVMHHAIYKDYLYDKYLKAGYKLIVSVREPVAWFKSAVKFYHKEVKDKNAEEIILNSKYFHEKRRLFHNRQLHYLGFTNPYGRFNMSEVKDFIAKMINRVDIIILNEQYDASLLIMMKRFGWKYSDLFYNKMRVLNTFNNSFSNRAIDKLLSKEYNLRDKIYYKEMNKTWWAQPELLEEGFWDEVL</sequence>
<evidence type="ECO:0000256" key="2">
    <source>
        <dbReference type="ARBA" id="ARBA00008124"/>
    </source>
</evidence>
<dbReference type="InterPro" id="IPR009729">
    <property type="entry name" value="Gal-3-0_sulfotransfrase"/>
</dbReference>
<reference evidence="10" key="1">
    <citation type="submission" date="2020-06" db="EMBL/GenBank/DDBJ databases">
        <title>Draft genome of Bugula neritina, a colonial animal packing powerful symbionts and potential medicines.</title>
        <authorList>
            <person name="Rayko M."/>
        </authorList>
    </citation>
    <scope>NUCLEOTIDE SEQUENCE [LARGE SCALE GENOMIC DNA]</scope>
    <source>
        <strain evidence="10">Kwan_BN1</strain>
    </source>
</reference>
<comment type="caution">
    <text evidence="10">The sequence shown here is derived from an EMBL/GenBank/DDBJ whole genome shotgun (WGS) entry which is preliminary data.</text>
</comment>
<organism evidence="10 11">
    <name type="scientific">Bugula neritina</name>
    <name type="common">Brown bryozoan</name>
    <name type="synonym">Sertularia neritina</name>
    <dbReference type="NCBI Taxonomy" id="10212"/>
    <lineage>
        <taxon>Eukaryota</taxon>
        <taxon>Metazoa</taxon>
        <taxon>Spiralia</taxon>
        <taxon>Lophotrochozoa</taxon>
        <taxon>Bryozoa</taxon>
        <taxon>Gymnolaemata</taxon>
        <taxon>Cheilostomatida</taxon>
        <taxon>Flustrina</taxon>
        <taxon>Buguloidea</taxon>
        <taxon>Bugulidae</taxon>
        <taxon>Bugula</taxon>
    </lineage>
</organism>
<dbReference type="PANTHER" id="PTHR14647">
    <property type="entry name" value="GALACTOSE-3-O-SULFOTRANSFERASE"/>
    <property type="match status" value="1"/>
</dbReference>
<evidence type="ECO:0000313" key="11">
    <source>
        <dbReference type="Proteomes" id="UP000593567"/>
    </source>
</evidence>
<keyword evidence="7" id="KW-0333">Golgi apparatus</keyword>
<dbReference type="GO" id="GO:0001733">
    <property type="term" value="F:galactosylceramide sulfotransferase activity"/>
    <property type="evidence" value="ECO:0007669"/>
    <property type="project" value="InterPro"/>
</dbReference>
<dbReference type="AlphaFoldDB" id="A0A7J7K9E6"/>
<evidence type="ECO:0000256" key="4">
    <source>
        <dbReference type="ARBA" id="ARBA00022692"/>
    </source>
</evidence>
<evidence type="ECO:0008006" key="12">
    <source>
        <dbReference type="Google" id="ProtNLM"/>
    </source>
</evidence>
<dbReference type="GO" id="GO:0000139">
    <property type="term" value="C:Golgi membrane"/>
    <property type="evidence" value="ECO:0007669"/>
    <property type="project" value="UniProtKB-SubCell"/>
</dbReference>
<comment type="similarity">
    <text evidence="2">Belongs to the galactose-3-O-sulfotransferase family.</text>
</comment>
<keyword evidence="5" id="KW-0735">Signal-anchor</keyword>
<dbReference type="InterPro" id="IPR027417">
    <property type="entry name" value="P-loop_NTPase"/>
</dbReference>
<dbReference type="Gene3D" id="3.40.50.300">
    <property type="entry name" value="P-loop containing nucleotide triphosphate hydrolases"/>
    <property type="match status" value="1"/>
</dbReference>
<evidence type="ECO:0000256" key="3">
    <source>
        <dbReference type="ARBA" id="ARBA00022679"/>
    </source>
</evidence>
<proteinExistence type="inferred from homology"/>
<evidence type="ECO:0000313" key="10">
    <source>
        <dbReference type="EMBL" id="KAF6035260.1"/>
    </source>
</evidence>
<keyword evidence="8" id="KW-0472">Membrane</keyword>
<evidence type="ECO:0000256" key="1">
    <source>
        <dbReference type="ARBA" id="ARBA00004323"/>
    </source>
</evidence>
<keyword evidence="11" id="KW-1185">Reference proteome</keyword>
<keyword evidence="6" id="KW-1133">Transmembrane helix</keyword>
<keyword evidence="4" id="KW-0812">Transmembrane</keyword>
<evidence type="ECO:0000256" key="7">
    <source>
        <dbReference type="ARBA" id="ARBA00023034"/>
    </source>
</evidence>
<accession>A0A7J7K9E6</accession>
<evidence type="ECO:0000256" key="5">
    <source>
        <dbReference type="ARBA" id="ARBA00022968"/>
    </source>
</evidence>
<name>A0A7J7K9E6_BUGNE</name>
<comment type="subcellular location">
    <subcellularLocation>
        <location evidence="1">Golgi apparatus membrane</location>
        <topology evidence="1">Single-pass type II membrane protein</topology>
    </subcellularLocation>
</comment>
<keyword evidence="3" id="KW-0808">Transferase</keyword>
<dbReference type="EMBL" id="VXIV02000906">
    <property type="protein sequence ID" value="KAF6035260.1"/>
    <property type="molecule type" value="Genomic_DNA"/>
</dbReference>
<gene>
    <name evidence="10" type="ORF">EB796_006428</name>
</gene>
<evidence type="ECO:0000256" key="9">
    <source>
        <dbReference type="ARBA" id="ARBA00023180"/>
    </source>
</evidence>
<keyword evidence="9" id="KW-0325">Glycoprotein</keyword>
<evidence type="ECO:0000256" key="8">
    <source>
        <dbReference type="ARBA" id="ARBA00023136"/>
    </source>
</evidence>
<dbReference type="GO" id="GO:0009247">
    <property type="term" value="P:glycolipid biosynthetic process"/>
    <property type="evidence" value="ECO:0007669"/>
    <property type="project" value="InterPro"/>
</dbReference>
<dbReference type="Proteomes" id="UP000593567">
    <property type="component" value="Unassembled WGS sequence"/>
</dbReference>
<dbReference type="OrthoDB" id="514299at2759"/>
<evidence type="ECO:0000256" key="6">
    <source>
        <dbReference type="ARBA" id="ARBA00022989"/>
    </source>
</evidence>